<feature type="domain" description="Nudix hydrolase" evidence="5">
    <location>
        <begin position="21"/>
        <end position="153"/>
    </location>
</feature>
<keyword evidence="7" id="KW-1185">Reference proteome</keyword>
<dbReference type="EMBL" id="BMNZ01000010">
    <property type="protein sequence ID" value="GGN08583.1"/>
    <property type="molecule type" value="Genomic_DNA"/>
</dbReference>
<sequence length="179" mass="19759">MTDHGMTDRGPAPDGASALTPWTTTVTAFTVPRRGSEWLMIRHERLGVTSWELPGGHVDPGEDLEQAAARETLEEAGVAVEVGALLATCVHEWHERRARKLICFFDAAVQPGPAPRVPDGEPDIRDVAWLDPLGLPTDDVSPFLLPLVEQQRRGWLEPPTHFRMTHRRNAAGLWQPAAV</sequence>
<evidence type="ECO:0000256" key="1">
    <source>
        <dbReference type="ARBA" id="ARBA00001946"/>
    </source>
</evidence>
<keyword evidence="3 4" id="KW-0378">Hydrolase</keyword>
<protein>
    <recommendedName>
        <fullName evidence="5">Nudix hydrolase domain-containing protein</fullName>
    </recommendedName>
</protein>
<gene>
    <name evidence="6" type="ORF">GCM10009721_40550</name>
</gene>
<dbReference type="InterPro" id="IPR000086">
    <property type="entry name" value="NUDIX_hydrolase_dom"/>
</dbReference>
<organism evidence="6 7">
    <name type="scientific">Terrabacter tumescens</name>
    <dbReference type="NCBI Taxonomy" id="60443"/>
    <lineage>
        <taxon>Bacteria</taxon>
        <taxon>Bacillati</taxon>
        <taxon>Actinomycetota</taxon>
        <taxon>Actinomycetes</taxon>
        <taxon>Micrococcales</taxon>
        <taxon>Intrasporangiaceae</taxon>
        <taxon>Terrabacter</taxon>
    </lineage>
</organism>
<comment type="caution">
    <text evidence="6">The sequence shown here is derived from an EMBL/GenBank/DDBJ whole genome shotgun (WGS) entry which is preliminary data.</text>
</comment>
<evidence type="ECO:0000256" key="3">
    <source>
        <dbReference type="ARBA" id="ARBA00022801"/>
    </source>
</evidence>
<evidence type="ECO:0000313" key="6">
    <source>
        <dbReference type="EMBL" id="GGN08583.1"/>
    </source>
</evidence>
<reference evidence="7" key="1">
    <citation type="journal article" date="2019" name="Int. J. Syst. Evol. Microbiol.">
        <title>The Global Catalogue of Microorganisms (GCM) 10K type strain sequencing project: providing services to taxonomists for standard genome sequencing and annotation.</title>
        <authorList>
            <consortium name="The Broad Institute Genomics Platform"/>
            <consortium name="The Broad Institute Genome Sequencing Center for Infectious Disease"/>
            <person name="Wu L."/>
            <person name="Ma J."/>
        </authorList>
    </citation>
    <scope>NUCLEOTIDE SEQUENCE [LARGE SCALE GENOMIC DNA]</scope>
    <source>
        <strain evidence="7">JCM 1365</strain>
    </source>
</reference>
<dbReference type="Proteomes" id="UP000623461">
    <property type="component" value="Unassembled WGS sequence"/>
</dbReference>
<dbReference type="RefSeq" id="WP_052358726.1">
    <property type="nucleotide sequence ID" value="NZ_BMNZ01000010.1"/>
</dbReference>
<evidence type="ECO:0000256" key="4">
    <source>
        <dbReference type="RuleBase" id="RU003476"/>
    </source>
</evidence>
<comment type="similarity">
    <text evidence="2 4">Belongs to the Nudix hydrolase family.</text>
</comment>
<dbReference type="CDD" id="cd02883">
    <property type="entry name" value="NUDIX_Hydrolase"/>
    <property type="match status" value="1"/>
</dbReference>
<evidence type="ECO:0000256" key="2">
    <source>
        <dbReference type="ARBA" id="ARBA00005582"/>
    </source>
</evidence>
<dbReference type="InterPro" id="IPR020476">
    <property type="entry name" value="Nudix_hydrolase"/>
</dbReference>
<accession>A0ABQ2IEA3</accession>
<dbReference type="InterPro" id="IPR015797">
    <property type="entry name" value="NUDIX_hydrolase-like_dom_sf"/>
</dbReference>
<dbReference type="PANTHER" id="PTHR43046:SF16">
    <property type="entry name" value="ADP-RIBOSE PYROPHOSPHATASE YJHB-RELATED"/>
    <property type="match status" value="1"/>
</dbReference>
<comment type="cofactor">
    <cofactor evidence="1">
        <name>Mg(2+)</name>
        <dbReference type="ChEBI" id="CHEBI:18420"/>
    </cofactor>
</comment>
<proteinExistence type="inferred from homology"/>
<dbReference type="Gene3D" id="3.90.79.10">
    <property type="entry name" value="Nucleoside Triphosphate Pyrophosphohydrolase"/>
    <property type="match status" value="1"/>
</dbReference>
<dbReference type="PROSITE" id="PS00893">
    <property type="entry name" value="NUDIX_BOX"/>
    <property type="match status" value="1"/>
</dbReference>
<evidence type="ECO:0000313" key="7">
    <source>
        <dbReference type="Proteomes" id="UP000623461"/>
    </source>
</evidence>
<dbReference type="SUPFAM" id="SSF55811">
    <property type="entry name" value="Nudix"/>
    <property type="match status" value="1"/>
</dbReference>
<evidence type="ECO:0000259" key="5">
    <source>
        <dbReference type="PROSITE" id="PS51462"/>
    </source>
</evidence>
<dbReference type="PROSITE" id="PS51462">
    <property type="entry name" value="NUDIX"/>
    <property type="match status" value="1"/>
</dbReference>
<dbReference type="Pfam" id="PF00293">
    <property type="entry name" value="NUDIX"/>
    <property type="match status" value="1"/>
</dbReference>
<dbReference type="InterPro" id="IPR020084">
    <property type="entry name" value="NUDIX_hydrolase_CS"/>
</dbReference>
<name>A0ABQ2IEA3_9MICO</name>
<dbReference type="PANTHER" id="PTHR43046">
    <property type="entry name" value="GDP-MANNOSE MANNOSYL HYDROLASE"/>
    <property type="match status" value="1"/>
</dbReference>
<dbReference type="PRINTS" id="PR00502">
    <property type="entry name" value="NUDIXFAMILY"/>
</dbReference>